<dbReference type="Gene3D" id="3.40.630.30">
    <property type="match status" value="1"/>
</dbReference>
<organism evidence="3 4">
    <name type="scientific">Aurantibacter aestuarii</name>
    <dbReference type="NCBI Taxonomy" id="1266046"/>
    <lineage>
        <taxon>Bacteria</taxon>
        <taxon>Pseudomonadati</taxon>
        <taxon>Bacteroidota</taxon>
        <taxon>Flavobacteriia</taxon>
        <taxon>Flavobacteriales</taxon>
        <taxon>Flavobacteriaceae</taxon>
        <taxon>Aurantibacter</taxon>
    </lineage>
</organism>
<dbReference type="Pfam" id="PF13508">
    <property type="entry name" value="Acetyltransf_7"/>
    <property type="match status" value="1"/>
</dbReference>
<dbReference type="InterPro" id="IPR050769">
    <property type="entry name" value="NAT_camello-type"/>
</dbReference>
<proteinExistence type="predicted"/>
<dbReference type="InterPro" id="IPR016181">
    <property type="entry name" value="Acyl_CoA_acyltransferase"/>
</dbReference>
<evidence type="ECO:0000313" key="3">
    <source>
        <dbReference type="EMBL" id="PSG88069.1"/>
    </source>
</evidence>
<dbReference type="PROSITE" id="PS51186">
    <property type="entry name" value="GNAT"/>
    <property type="match status" value="1"/>
</dbReference>
<dbReference type="CDD" id="cd04301">
    <property type="entry name" value="NAT_SF"/>
    <property type="match status" value="1"/>
</dbReference>
<feature type="domain" description="N-acetyltransferase" evidence="2">
    <location>
        <begin position="2"/>
        <end position="154"/>
    </location>
</feature>
<dbReference type="GO" id="GO:0008080">
    <property type="term" value="F:N-acetyltransferase activity"/>
    <property type="evidence" value="ECO:0007669"/>
    <property type="project" value="InterPro"/>
</dbReference>
<protein>
    <submittedName>
        <fullName evidence="3">GNAT family N-acetyltransferase</fullName>
    </submittedName>
</protein>
<accession>A0A2T1N872</accession>
<dbReference type="RefSeq" id="WP_106463207.1">
    <property type="nucleotide sequence ID" value="NZ_PXOQ01000009.1"/>
</dbReference>
<dbReference type="Proteomes" id="UP000238426">
    <property type="component" value="Unassembled WGS sequence"/>
</dbReference>
<dbReference type="PANTHER" id="PTHR13947:SF37">
    <property type="entry name" value="LD18367P"/>
    <property type="match status" value="1"/>
</dbReference>
<reference evidence="3 4" key="1">
    <citation type="submission" date="2018-03" db="EMBL/GenBank/DDBJ databases">
        <title>Mesoflavibacter sp. HG37 and Mesoflavibacter sp. HG96 sp.nov., two marine bacteria isolated from seawater of Western Pacific Ocean.</title>
        <authorList>
            <person name="Cheng H."/>
            <person name="Wu Y.-H."/>
            <person name="Guo L.-L."/>
            <person name="Xu X.-W."/>
        </authorList>
    </citation>
    <scope>NUCLEOTIDE SEQUENCE [LARGE SCALE GENOMIC DNA]</scope>
    <source>
        <strain evidence="3 4">KCTC 32269</strain>
    </source>
</reference>
<dbReference type="AlphaFoldDB" id="A0A2T1N872"/>
<keyword evidence="1 3" id="KW-0808">Transferase</keyword>
<dbReference type="EMBL" id="PXOQ01000009">
    <property type="protein sequence ID" value="PSG88069.1"/>
    <property type="molecule type" value="Genomic_DNA"/>
</dbReference>
<comment type="caution">
    <text evidence="3">The sequence shown here is derived from an EMBL/GenBank/DDBJ whole genome shotgun (WGS) entry which is preliminary data.</text>
</comment>
<dbReference type="PANTHER" id="PTHR13947">
    <property type="entry name" value="GNAT FAMILY N-ACETYLTRANSFERASE"/>
    <property type="match status" value="1"/>
</dbReference>
<keyword evidence="4" id="KW-1185">Reference proteome</keyword>
<evidence type="ECO:0000313" key="4">
    <source>
        <dbReference type="Proteomes" id="UP000238426"/>
    </source>
</evidence>
<dbReference type="OrthoDB" id="1431064at2"/>
<gene>
    <name evidence="3" type="ORF">C7H52_07125</name>
</gene>
<dbReference type="SUPFAM" id="SSF55729">
    <property type="entry name" value="Acyl-CoA N-acyltransferases (Nat)"/>
    <property type="match status" value="1"/>
</dbReference>
<dbReference type="InterPro" id="IPR000182">
    <property type="entry name" value="GNAT_dom"/>
</dbReference>
<name>A0A2T1N872_9FLAO</name>
<evidence type="ECO:0000256" key="1">
    <source>
        <dbReference type="ARBA" id="ARBA00022679"/>
    </source>
</evidence>
<evidence type="ECO:0000259" key="2">
    <source>
        <dbReference type="PROSITE" id="PS51186"/>
    </source>
</evidence>
<sequence>MISIIPYSATYATEFYDLNVEWLKAYFYVEPYDEEVLSNPKTYILDKGGFIFFAEKDSTIIGTYALMPLKDSSGFELTKMAVKPEYRNLKIGQQLLSHCINFAKQEQFKSLVLYSSTKLENAIYIYKKNGFKEIPVEEHCNYKRCDIKMQYFDL</sequence>